<dbReference type="RefSeq" id="WP_201917880.1">
    <property type="nucleotide sequence ID" value="NZ_JAERQG010000001.1"/>
</dbReference>
<feature type="compositionally biased region" description="Basic and acidic residues" evidence="1">
    <location>
        <begin position="177"/>
        <end position="207"/>
    </location>
</feature>
<protein>
    <submittedName>
        <fullName evidence="3">Uncharacterized protein</fullName>
    </submittedName>
</protein>
<dbReference type="AlphaFoldDB" id="A0A937AIT0"/>
<feature type="compositionally biased region" description="Low complexity" evidence="1">
    <location>
        <begin position="218"/>
        <end position="265"/>
    </location>
</feature>
<feature type="chain" id="PRO_5036860120" evidence="2">
    <location>
        <begin position="26"/>
        <end position="265"/>
    </location>
</feature>
<dbReference type="EMBL" id="JAERQG010000001">
    <property type="protein sequence ID" value="MBL0764368.1"/>
    <property type="molecule type" value="Genomic_DNA"/>
</dbReference>
<keyword evidence="4" id="KW-1185">Reference proteome</keyword>
<feature type="region of interest" description="Disordered" evidence="1">
    <location>
        <begin position="159"/>
        <end position="265"/>
    </location>
</feature>
<proteinExistence type="predicted"/>
<evidence type="ECO:0000313" key="4">
    <source>
        <dbReference type="Proteomes" id="UP000642920"/>
    </source>
</evidence>
<accession>A0A937AIT0</accession>
<evidence type="ECO:0000256" key="1">
    <source>
        <dbReference type="SAM" id="MobiDB-lite"/>
    </source>
</evidence>
<comment type="caution">
    <text evidence="3">The sequence shown here is derived from an EMBL/GenBank/DDBJ whole genome shotgun (WGS) entry which is preliminary data.</text>
</comment>
<name>A0A937AIT0_9BACT</name>
<keyword evidence="2" id="KW-0732">Signal</keyword>
<organism evidence="3 4">
    <name type="scientific">Marivirga atlantica</name>
    <dbReference type="NCBI Taxonomy" id="1548457"/>
    <lineage>
        <taxon>Bacteria</taxon>
        <taxon>Pseudomonadati</taxon>
        <taxon>Bacteroidota</taxon>
        <taxon>Cytophagia</taxon>
        <taxon>Cytophagales</taxon>
        <taxon>Marivirgaceae</taxon>
        <taxon>Marivirga</taxon>
    </lineage>
</organism>
<dbReference type="Proteomes" id="UP000642920">
    <property type="component" value="Unassembled WGS sequence"/>
</dbReference>
<reference evidence="3" key="1">
    <citation type="submission" date="2021-01" db="EMBL/GenBank/DDBJ databases">
        <title>Marivirga sp. nov., isolated from intertidal surface sediments.</title>
        <authorList>
            <person name="Zhang M."/>
        </authorList>
    </citation>
    <scope>NUCLEOTIDE SEQUENCE</scope>
    <source>
        <strain evidence="3">SM1354</strain>
    </source>
</reference>
<evidence type="ECO:0000313" key="3">
    <source>
        <dbReference type="EMBL" id="MBL0764368.1"/>
    </source>
</evidence>
<evidence type="ECO:0000256" key="2">
    <source>
        <dbReference type="SAM" id="SignalP"/>
    </source>
</evidence>
<gene>
    <name evidence="3" type="ORF">JKP34_03830</name>
</gene>
<feature type="signal peptide" evidence="2">
    <location>
        <begin position="1"/>
        <end position="25"/>
    </location>
</feature>
<sequence>MKKLILLSLSVFLGLQLAVSTSAKAQNFQIVASFGSTHHWGVPTAIVYEVDYFYPYHRFVHVNRYYSRNGRHLFFNVLLEDHGHFVELTFNRQGRIVNRNFFNNYPLVNHICSSHCGYHSNYYYQQRVVCHAHNHGGHNHINWRQTPRQVRYSRPANTRVAYNHHRNSSYRGANKGYRVERNDHRGQDNRRNYANRTDFDKPKRGNSDRIGNGRSSERSAVVRNSSTRSSSRVASASSTRSSTSRSSSDRSSTSSRSASGRSSRN</sequence>